<dbReference type="AlphaFoldDB" id="A0AAD7C3L6"/>
<dbReference type="Proteomes" id="UP001221142">
    <property type="component" value="Unassembled WGS sequence"/>
</dbReference>
<comment type="caution">
    <text evidence="1">The sequence shown here is derived from an EMBL/GenBank/DDBJ whole genome shotgun (WGS) entry which is preliminary data.</text>
</comment>
<name>A0AAD7C3L6_9AGAR</name>
<organism evidence="1 2">
    <name type="scientific">Roridomyces roridus</name>
    <dbReference type="NCBI Taxonomy" id="1738132"/>
    <lineage>
        <taxon>Eukaryota</taxon>
        <taxon>Fungi</taxon>
        <taxon>Dikarya</taxon>
        <taxon>Basidiomycota</taxon>
        <taxon>Agaricomycotina</taxon>
        <taxon>Agaricomycetes</taxon>
        <taxon>Agaricomycetidae</taxon>
        <taxon>Agaricales</taxon>
        <taxon>Marasmiineae</taxon>
        <taxon>Mycenaceae</taxon>
        <taxon>Roridomyces</taxon>
    </lineage>
</organism>
<proteinExistence type="predicted"/>
<gene>
    <name evidence="1" type="ORF">FB45DRAFT_1023074</name>
</gene>
<sequence length="467" mass="52915">MQSSSRTALHSRLIHIRRHIASLRTEEAQLEQAIRAIIYPILSIPAELAIAIFKAHVKQAQQDPLVLAQVCGQWRHTALATPELWTNIQSVAELQGWFERTGTCPIEADVRIRCSENWATLNYFLVNYPMRWKSLVCSISNNTQLLLPSTNLPNLRKISLLGCVRPPMGQLTRFASAVEEMLLGPVAFSTHTAGSMFTHLKTLSLDGNPHTCYNILSLAPNLQSLTIRTLTDVDDFIDFEREPLLLSQLQVIAVWQSTSFLDYLNLPALKRVVLACHLDKQDIEVVKSLVARSSCSIRALEFDCKHGWTWFLGILDDFLEEVELRHVRQLTLRNPPEGELCYVLGDTDYGLLPSLETVRIVDYEGLIDLTALALMEERMGDHTVEGMAKLKSWQFLLNSDKKDVEAINRARDIETLLELRSQGKLIIETGYGNRRLPHLLPHLDVWGLNDYLDVEVTGSFSSHIKLF</sequence>
<evidence type="ECO:0000313" key="1">
    <source>
        <dbReference type="EMBL" id="KAJ7638269.1"/>
    </source>
</evidence>
<evidence type="ECO:0008006" key="3">
    <source>
        <dbReference type="Google" id="ProtNLM"/>
    </source>
</evidence>
<accession>A0AAD7C3L6</accession>
<dbReference type="EMBL" id="JARKIF010000005">
    <property type="protein sequence ID" value="KAJ7638269.1"/>
    <property type="molecule type" value="Genomic_DNA"/>
</dbReference>
<evidence type="ECO:0000313" key="2">
    <source>
        <dbReference type="Proteomes" id="UP001221142"/>
    </source>
</evidence>
<keyword evidence="2" id="KW-1185">Reference proteome</keyword>
<protein>
    <recommendedName>
        <fullName evidence="3">F-box domain-containing protein</fullName>
    </recommendedName>
</protein>
<reference evidence="1" key="1">
    <citation type="submission" date="2023-03" db="EMBL/GenBank/DDBJ databases">
        <title>Massive genome expansion in bonnet fungi (Mycena s.s.) driven by repeated elements and novel gene families across ecological guilds.</title>
        <authorList>
            <consortium name="Lawrence Berkeley National Laboratory"/>
            <person name="Harder C.B."/>
            <person name="Miyauchi S."/>
            <person name="Viragh M."/>
            <person name="Kuo A."/>
            <person name="Thoen E."/>
            <person name="Andreopoulos B."/>
            <person name="Lu D."/>
            <person name="Skrede I."/>
            <person name="Drula E."/>
            <person name="Henrissat B."/>
            <person name="Morin E."/>
            <person name="Kohler A."/>
            <person name="Barry K."/>
            <person name="LaButti K."/>
            <person name="Morin E."/>
            <person name="Salamov A."/>
            <person name="Lipzen A."/>
            <person name="Mereny Z."/>
            <person name="Hegedus B."/>
            <person name="Baldrian P."/>
            <person name="Stursova M."/>
            <person name="Weitz H."/>
            <person name="Taylor A."/>
            <person name="Grigoriev I.V."/>
            <person name="Nagy L.G."/>
            <person name="Martin F."/>
            <person name="Kauserud H."/>
        </authorList>
    </citation>
    <scope>NUCLEOTIDE SEQUENCE</scope>
    <source>
        <strain evidence="1">9284</strain>
    </source>
</reference>